<feature type="region of interest" description="Disordered" evidence="1">
    <location>
        <begin position="300"/>
        <end position="386"/>
    </location>
</feature>
<feature type="compositionally biased region" description="Basic and acidic residues" evidence="1">
    <location>
        <begin position="100"/>
        <end position="109"/>
    </location>
</feature>
<dbReference type="PANTHER" id="PTHR43081:SF1">
    <property type="entry name" value="ADENYLATE CYCLASE, TERMINAL-DIFFERENTIATION SPECIFIC"/>
    <property type="match status" value="1"/>
</dbReference>
<reference evidence="3" key="1">
    <citation type="submission" date="2023-01" db="EMBL/GenBank/DDBJ databases">
        <title>Exophiala dermititidis isolated from Cystic Fibrosis Patient.</title>
        <authorList>
            <person name="Kurbessoian T."/>
            <person name="Crocker A."/>
            <person name="Murante D."/>
            <person name="Hogan D.A."/>
            <person name="Stajich J.E."/>
        </authorList>
    </citation>
    <scope>NUCLEOTIDE SEQUENCE</scope>
    <source>
        <strain evidence="3">Ex8</strain>
    </source>
</reference>
<dbReference type="InterPro" id="IPR001054">
    <property type="entry name" value="A/G_cyclase"/>
</dbReference>
<evidence type="ECO:0000313" key="4">
    <source>
        <dbReference type="Proteomes" id="UP001161757"/>
    </source>
</evidence>
<dbReference type="InterPro" id="IPR050697">
    <property type="entry name" value="Adenylyl/Guanylyl_Cyclase_3/4"/>
</dbReference>
<dbReference type="AlphaFoldDB" id="A0AAN6F284"/>
<dbReference type="CDD" id="cd07302">
    <property type="entry name" value="CHD"/>
    <property type="match status" value="1"/>
</dbReference>
<name>A0AAN6F284_EXODE</name>
<gene>
    <name evidence="3" type="ORF">HRR80_001711</name>
</gene>
<dbReference type="InterPro" id="IPR029787">
    <property type="entry name" value="Nucleotide_cyclase"/>
</dbReference>
<dbReference type="GO" id="GO:0009190">
    <property type="term" value="P:cyclic nucleotide biosynthetic process"/>
    <property type="evidence" value="ECO:0007669"/>
    <property type="project" value="InterPro"/>
</dbReference>
<dbReference type="Pfam" id="PF00211">
    <property type="entry name" value="Guanylate_cyc"/>
    <property type="match status" value="1"/>
</dbReference>
<feature type="domain" description="Guanylate cyclase" evidence="2">
    <location>
        <begin position="140"/>
        <end position="277"/>
    </location>
</feature>
<dbReference type="EMBL" id="JAJGCB010000002">
    <property type="protein sequence ID" value="KAJ8995019.1"/>
    <property type="molecule type" value="Genomic_DNA"/>
</dbReference>
<accession>A0AAN6F284</accession>
<protein>
    <recommendedName>
        <fullName evidence="2">Guanylate cyclase domain-containing protein</fullName>
    </recommendedName>
</protein>
<dbReference type="Gene3D" id="3.30.70.1230">
    <property type="entry name" value="Nucleotide cyclase"/>
    <property type="match status" value="1"/>
</dbReference>
<evidence type="ECO:0000313" key="3">
    <source>
        <dbReference type="EMBL" id="KAJ8995019.1"/>
    </source>
</evidence>
<feature type="compositionally biased region" description="Basic and acidic residues" evidence="1">
    <location>
        <begin position="376"/>
        <end position="385"/>
    </location>
</feature>
<comment type="caution">
    <text evidence="3">The sequence shown here is derived from an EMBL/GenBank/DDBJ whole genome shotgun (WGS) entry which is preliminary data.</text>
</comment>
<feature type="compositionally biased region" description="Acidic residues" evidence="1">
    <location>
        <begin position="300"/>
        <end position="311"/>
    </location>
</feature>
<feature type="compositionally biased region" description="Low complexity" evidence="1">
    <location>
        <begin position="336"/>
        <end position="362"/>
    </location>
</feature>
<evidence type="ECO:0000256" key="1">
    <source>
        <dbReference type="SAM" id="MobiDB-lite"/>
    </source>
</evidence>
<evidence type="ECO:0000259" key="2">
    <source>
        <dbReference type="PROSITE" id="PS50125"/>
    </source>
</evidence>
<dbReference type="PROSITE" id="PS50125">
    <property type="entry name" value="GUANYLATE_CYCLASE_2"/>
    <property type="match status" value="1"/>
</dbReference>
<dbReference type="PANTHER" id="PTHR43081">
    <property type="entry name" value="ADENYLATE CYCLASE, TERMINAL-DIFFERENTIATION SPECIFIC-RELATED"/>
    <property type="match status" value="1"/>
</dbReference>
<organism evidence="3 4">
    <name type="scientific">Exophiala dermatitidis</name>
    <name type="common">Black yeast-like fungus</name>
    <name type="synonym">Wangiella dermatitidis</name>
    <dbReference type="NCBI Taxonomy" id="5970"/>
    <lineage>
        <taxon>Eukaryota</taxon>
        <taxon>Fungi</taxon>
        <taxon>Dikarya</taxon>
        <taxon>Ascomycota</taxon>
        <taxon>Pezizomycotina</taxon>
        <taxon>Eurotiomycetes</taxon>
        <taxon>Chaetothyriomycetidae</taxon>
        <taxon>Chaetothyriales</taxon>
        <taxon>Herpotrichiellaceae</taxon>
        <taxon>Exophiala</taxon>
    </lineage>
</organism>
<dbReference type="GO" id="GO:0035556">
    <property type="term" value="P:intracellular signal transduction"/>
    <property type="evidence" value="ECO:0007669"/>
    <property type="project" value="InterPro"/>
</dbReference>
<feature type="region of interest" description="Disordered" evidence="1">
    <location>
        <begin position="99"/>
        <end position="120"/>
    </location>
</feature>
<proteinExistence type="predicted"/>
<feature type="compositionally biased region" description="Polar residues" evidence="1">
    <location>
        <begin position="312"/>
        <end position="335"/>
    </location>
</feature>
<sequence length="455" mass="50445">MSRFELPVREAIGRIWSAGHNRPRPSLPLSLHPRGAVPVSRHVQERQVPVQRQQSSALLECANLTPRRLLLSSNGCAGRRSGANAIRCFSSSPFSLAKSQESKAEEASGQHHASAPSADEIQQDIKRPATGATPPQGSLSIVFTDIVKSTAIWERDSAAMMQAMQVHDQMIRHLTEVNQGYEVKQNGDGFMIAFPTATAAVQFCLDVQEQLLDGNWPRAILKLPSGQETKDSEGHLLFRGLQLRMSAHWGSPVCNWNEVIQRMDYLGPMVNRAARFIEATEAGQIVVSEEFLSQLQAEMEMELQEDKEEEQGSSAAQPVDSASSSVLQMQQSESQSHLSDGCSSSASSNNNQNHEMNNPENPIKSESVNNYNHGHGHGDDTDVGHVDLPALRSRRGQQKLTHQQFQVRLLGDHEFKGLETPQRLYFLVPRSLEGREEYWHQVTRVPGVKGNIRSG</sequence>
<dbReference type="SUPFAM" id="SSF55073">
    <property type="entry name" value="Nucleotide cyclase"/>
    <property type="match status" value="1"/>
</dbReference>
<dbReference type="SMART" id="SM00044">
    <property type="entry name" value="CYCc"/>
    <property type="match status" value="1"/>
</dbReference>
<dbReference type="Proteomes" id="UP001161757">
    <property type="component" value="Unassembled WGS sequence"/>
</dbReference>